<dbReference type="PANTHER" id="PTHR37534:SF46">
    <property type="entry name" value="ZN(II)2CYS6 TRANSCRIPTION FACTOR (EUROFUNG)"/>
    <property type="match status" value="1"/>
</dbReference>
<dbReference type="PANTHER" id="PTHR37534">
    <property type="entry name" value="TRANSCRIPTIONAL ACTIVATOR PROTEIN UGA3"/>
    <property type="match status" value="1"/>
</dbReference>
<dbReference type="GO" id="GO:0000981">
    <property type="term" value="F:DNA-binding transcription factor activity, RNA polymerase II-specific"/>
    <property type="evidence" value="ECO:0007669"/>
    <property type="project" value="InterPro"/>
</dbReference>
<feature type="region of interest" description="Disordered" evidence="2">
    <location>
        <begin position="120"/>
        <end position="147"/>
    </location>
</feature>
<dbReference type="Proteomes" id="UP000824998">
    <property type="component" value="Unassembled WGS sequence"/>
</dbReference>
<dbReference type="InterPro" id="IPR001138">
    <property type="entry name" value="Zn2Cys6_DnaBD"/>
</dbReference>
<dbReference type="OrthoDB" id="4159781at2759"/>
<proteinExistence type="predicted"/>
<dbReference type="AlphaFoldDB" id="A0A9P8C497"/>
<dbReference type="GO" id="GO:0008270">
    <property type="term" value="F:zinc ion binding"/>
    <property type="evidence" value="ECO:0007669"/>
    <property type="project" value="InterPro"/>
</dbReference>
<dbReference type="SUPFAM" id="SSF57701">
    <property type="entry name" value="Zn2/Cys6 DNA-binding domain"/>
    <property type="match status" value="1"/>
</dbReference>
<evidence type="ECO:0000313" key="4">
    <source>
        <dbReference type="EMBL" id="KAG9232950.1"/>
    </source>
</evidence>
<organism evidence="4 5">
    <name type="scientific">Amylocarpus encephaloides</name>
    <dbReference type="NCBI Taxonomy" id="45428"/>
    <lineage>
        <taxon>Eukaryota</taxon>
        <taxon>Fungi</taxon>
        <taxon>Dikarya</taxon>
        <taxon>Ascomycota</taxon>
        <taxon>Pezizomycotina</taxon>
        <taxon>Leotiomycetes</taxon>
        <taxon>Helotiales</taxon>
        <taxon>Helotiales incertae sedis</taxon>
        <taxon>Amylocarpus</taxon>
    </lineage>
</organism>
<evidence type="ECO:0000313" key="5">
    <source>
        <dbReference type="Proteomes" id="UP000824998"/>
    </source>
</evidence>
<dbReference type="SMART" id="SM00066">
    <property type="entry name" value="GAL4"/>
    <property type="match status" value="1"/>
</dbReference>
<dbReference type="InterPro" id="IPR036864">
    <property type="entry name" value="Zn2-C6_fun-type_DNA-bd_sf"/>
</dbReference>
<evidence type="ECO:0000259" key="3">
    <source>
        <dbReference type="PROSITE" id="PS50048"/>
    </source>
</evidence>
<keyword evidence="5" id="KW-1185">Reference proteome</keyword>
<name>A0A9P8C497_9HELO</name>
<dbReference type="PROSITE" id="PS50048">
    <property type="entry name" value="ZN2_CY6_FUNGAL_2"/>
    <property type="match status" value="1"/>
</dbReference>
<dbReference type="Pfam" id="PF00172">
    <property type="entry name" value="Zn_clus"/>
    <property type="match status" value="1"/>
</dbReference>
<protein>
    <recommendedName>
        <fullName evidence="3">Zn(2)-C6 fungal-type domain-containing protein</fullName>
    </recommendedName>
</protein>
<dbReference type="Gene3D" id="4.10.240.10">
    <property type="entry name" value="Zn(2)-C6 fungal-type DNA-binding domain"/>
    <property type="match status" value="1"/>
</dbReference>
<reference evidence="4" key="1">
    <citation type="journal article" date="2021" name="IMA Fungus">
        <title>Genomic characterization of three marine fungi, including Emericellopsis atlantica sp. nov. with signatures of a generalist lifestyle and marine biomass degradation.</title>
        <authorList>
            <person name="Hagestad O.C."/>
            <person name="Hou L."/>
            <person name="Andersen J.H."/>
            <person name="Hansen E.H."/>
            <person name="Altermark B."/>
            <person name="Li C."/>
            <person name="Kuhnert E."/>
            <person name="Cox R.J."/>
            <person name="Crous P.W."/>
            <person name="Spatafora J.W."/>
            <person name="Lail K."/>
            <person name="Amirebrahimi M."/>
            <person name="Lipzen A."/>
            <person name="Pangilinan J."/>
            <person name="Andreopoulos W."/>
            <person name="Hayes R.D."/>
            <person name="Ng V."/>
            <person name="Grigoriev I.V."/>
            <person name="Jackson S.A."/>
            <person name="Sutton T.D.S."/>
            <person name="Dobson A.D.W."/>
            <person name="Rama T."/>
        </authorList>
    </citation>
    <scope>NUCLEOTIDE SEQUENCE</scope>
    <source>
        <strain evidence="4">TRa018bII</strain>
    </source>
</reference>
<accession>A0A9P8C497</accession>
<evidence type="ECO:0000256" key="2">
    <source>
        <dbReference type="SAM" id="MobiDB-lite"/>
    </source>
</evidence>
<keyword evidence="1" id="KW-0539">Nucleus</keyword>
<feature type="domain" description="Zn(2)-C6 fungal-type" evidence="3">
    <location>
        <begin position="16"/>
        <end position="47"/>
    </location>
</feature>
<feature type="compositionally biased region" description="Polar residues" evidence="2">
    <location>
        <begin position="125"/>
        <end position="134"/>
    </location>
</feature>
<dbReference type="PROSITE" id="PS00463">
    <property type="entry name" value="ZN2_CY6_FUNGAL_1"/>
    <property type="match status" value="1"/>
</dbReference>
<dbReference type="EMBL" id="MU251523">
    <property type="protein sequence ID" value="KAG9232950.1"/>
    <property type="molecule type" value="Genomic_DNA"/>
</dbReference>
<evidence type="ECO:0000256" key="1">
    <source>
        <dbReference type="ARBA" id="ARBA00023242"/>
    </source>
</evidence>
<sequence length="257" mass="28750">MEVTTRSNKRDRVPVSCTECHRRKKMCNRLLPCNDCVWRGVPQECRYMEQRNIYNYGIVDDGSSSRIPIAGNKSIAISEESVLELSNHAVASKQDWVKLIPHENEDDALVSCTSNNSLPSTTSLVRSNPTQASDSKPESPRNESPSLIFRSGTVTSGLLSNKNIQIPGGLDQYSALPSAPDAPMPCQLLIHDFIARLGPWLSHLDHTLLPTSPRLAWLPFAIHHPPLFHATLLTAAVHLNRRRPLRDRSALLFYNTR</sequence>
<gene>
    <name evidence="4" type="ORF">BJ875DRAFT_465511</name>
</gene>
<comment type="caution">
    <text evidence="4">The sequence shown here is derived from an EMBL/GenBank/DDBJ whole genome shotgun (WGS) entry which is preliminary data.</text>
</comment>